<dbReference type="InterPro" id="IPR010994">
    <property type="entry name" value="RuvA_2-like"/>
</dbReference>
<accession>A0A2T0B0Z4</accession>
<keyword evidence="1" id="KW-1133">Transmembrane helix</keyword>
<gene>
    <name evidence="3" type="primary">comEA</name>
    <name evidence="3" type="ORF">CLLI_24520</name>
</gene>
<protein>
    <submittedName>
        <fullName evidence="3">ComE operon protein 1</fullName>
    </submittedName>
</protein>
<name>A0A2T0B0Z4_9CLOT</name>
<dbReference type="Pfam" id="PF10531">
    <property type="entry name" value="SLBB"/>
    <property type="match status" value="1"/>
</dbReference>
<keyword evidence="4" id="KW-1185">Reference proteome</keyword>
<dbReference type="InterPro" id="IPR019554">
    <property type="entry name" value="Soluble_ligand-bd"/>
</dbReference>
<dbReference type="EMBL" id="PVXO01000066">
    <property type="protein sequence ID" value="PRR77281.1"/>
    <property type="molecule type" value="Genomic_DNA"/>
</dbReference>
<dbReference type="PANTHER" id="PTHR21180">
    <property type="entry name" value="ENDONUCLEASE/EXONUCLEASE/PHOSPHATASE FAMILY DOMAIN-CONTAINING PROTEIN 1"/>
    <property type="match status" value="1"/>
</dbReference>
<feature type="transmembrane region" description="Helical" evidence="1">
    <location>
        <begin position="7"/>
        <end position="27"/>
    </location>
</feature>
<dbReference type="InterPro" id="IPR003583">
    <property type="entry name" value="Hlx-hairpin-Hlx_DNA-bd_motif"/>
</dbReference>
<evidence type="ECO:0000256" key="1">
    <source>
        <dbReference type="SAM" id="Phobius"/>
    </source>
</evidence>
<keyword evidence="1" id="KW-0472">Membrane</keyword>
<evidence type="ECO:0000313" key="3">
    <source>
        <dbReference type="EMBL" id="PRR77281.1"/>
    </source>
</evidence>
<dbReference type="PANTHER" id="PTHR21180:SF32">
    <property type="entry name" value="ENDONUCLEASE_EXONUCLEASE_PHOSPHATASE FAMILY DOMAIN-CONTAINING PROTEIN 1"/>
    <property type="match status" value="1"/>
</dbReference>
<dbReference type="GO" id="GO:0015627">
    <property type="term" value="C:type II protein secretion system complex"/>
    <property type="evidence" value="ECO:0007669"/>
    <property type="project" value="TreeGrafter"/>
</dbReference>
<dbReference type="NCBIfam" id="TIGR00426">
    <property type="entry name" value="competence protein ComEA helix-hairpin-helix repeat region"/>
    <property type="match status" value="1"/>
</dbReference>
<evidence type="ECO:0000259" key="2">
    <source>
        <dbReference type="SMART" id="SM00278"/>
    </source>
</evidence>
<organism evidence="3 4">
    <name type="scientific">Clostridium liquoris</name>
    <dbReference type="NCBI Taxonomy" id="1289519"/>
    <lineage>
        <taxon>Bacteria</taxon>
        <taxon>Bacillati</taxon>
        <taxon>Bacillota</taxon>
        <taxon>Clostridia</taxon>
        <taxon>Eubacteriales</taxon>
        <taxon>Clostridiaceae</taxon>
        <taxon>Clostridium</taxon>
    </lineage>
</organism>
<dbReference type="Pfam" id="PF12836">
    <property type="entry name" value="HHH_3"/>
    <property type="match status" value="1"/>
</dbReference>
<dbReference type="OrthoDB" id="9790239at2"/>
<dbReference type="InterPro" id="IPR051675">
    <property type="entry name" value="Endo/Exo/Phosphatase_dom_1"/>
</dbReference>
<dbReference type="Proteomes" id="UP000239706">
    <property type="component" value="Unassembled WGS sequence"/>
</dbReference>
<sequence>MKEKKKVIGSIVILTMFIFFMGVGYIISSSGKANSKEEIFTDSIEKEHTNDIITIYVNGAVEKPGVYKLKENSRIEDAIKIAGGFSENADKDKLNLAKLIKDEDYIYVDKIKNQGDTLEAEKDGINNQGKININTASKEELRTIPGVGEVTAQKIIDYREKNKGFNSIEELKKVDRIGEKTFEKLKDKIDVR</sequence>
<dbReference type="Gene3D" id="1.10.150.310">
    <property type="entry name" value="Tex RuvX-like domain-like"/>
    <property type="match status" value="1"/>
</dbReference>
<feature type="domain" description="Helix-hairpin-helix DNA-binding motif class 1" evidence="2">
    <location>
        <begin position="139"/>
        <end position="158"/>
    </location>
</feature>
<proteinExistence type="predicted"/>
<dbReference type="InterPro" id="IPR004509">
    <property type="entry name" value="Competence_ComEA_HhH"/>
</dbReference>
<dbReference type="GO" id="GO:0003677">
    <property type="term" value="F:DNA binding"/>
    <property type="evidence" value="ECO:0007669"/>
    <property type="project" value="InterPro"/>
</dbReference>
<comment type="caution">
    <text evidence="3">The sequence shown here is derived from an EMBL/GenBank/DDBJ whole genome shotgun (WGS) entry which is preliminary data.</text>
</comment>
<dbReference type="GO" id="GO:0015628">
    <property type="term" value="P:protein secretion by the type II secretion system"/>
    <property type="evidence" value="ECO:0007669"/>
    <property type="project" value="TreeGrafter"/>
</dbReference>
<dbReference type="GO" id="GO:0006281">
    <property type="term" value="P:DNA repair"/>
    <property type="evidence" value="ECO:0007669"/>
    <property type="project" value="InterPro"/>
</dbReference>
<dbReference type="SUPFAM" id="SSF47781">
    <property type="entry name" value="RuvA domain 2-like"/>
    <property type="match status" value="1"/>
</dbReference>
<dbReference type="Gene3D" id="3.10.560.10">
    <property type="entry name" value="Outer membrane lipoprotein wza domain like"/>
    <property type="match status" value="1"/>
</dbReference>
<evidence type="ECO:0000313" key="4">
    <source>
        <dbReference type="Proteomes" id="UP000239706"/>
    </source>
</evidence>
<keyword evidence="1" id="KW-0812">Transmembrane</keyword>
<dbReference type="SMART" id="SM00278">
    <property type="entry name" value="HhH1"/>
    <property type="match status" value="2"/>
</dbReference>
<feature type="domain" description="Helix-hairpin-helix DNA-binding motif class 1" evidence="2">
    <location>
        <begin position="169"/>
        <end position="188"/>
    </location>
</feature>
<reference evidence="3 4" key="1">
    <citation type="submission" date="2018-03" db="EMBL/GenBank/DDBJ databases">
        <title>Genome sequence of Clostridium liquoris DSM 100320.</title>
        <authorList>
            <person name="Poehlein A."/>
            <person name="Daniel R."/>
        </authorList>
    </citation>
    <scope>NUCLEOTIDE SEQUENCE [LARGE SCALE GENOMIC DNA]</scope>
    <source>
        <strain evidence="3 4">DSM 100320</strain>
    </source>
</reference>
<dbReference type="AlphaFoldDB" id="A0A2T0B0Z4"/>
<dbReference type="RefSeq" id="WP_106064491.1">
    <property type="nucleotide sequence ID" value="NZ_PVXO01000066.1"/>
</dbReference>